<dbReference type="EMBL" id="LZFO01000023">
    <property type="protein sequence ID" value="OFI05592.1"/>
    <property type="molecule type" value="Genomic_DNA"/>
</dbReference>
<reference evidence="10 11" key="1">
    <citation type="submission" date="2016-06" db="EMBL/GenBank/DDBJ databases">
        <title>Genome sequence of Clostridium acetireducens DSM 10703.</title>
        <authorList>
            <person name="Poehlein A."/>
            <person name="Fluechter S."/>
            <person name="Duerre P."/>
            <person name="Daniel R."/>
        </authorList>
    </citation>
    <scope>NUCLEOTIDE SEQUENCE [LARGE SCALE GENOMIC DNA]</scope>
    <source>
        <strain evidence="10 11">DSM 10703</strain>
    </source>
</reference>
<dbReference type="OrthoDB" id="1677163at2"/>
<dbReference type="Pfam" id="PF00882">
    <property type="entry name" value="Zn_dep_PLPC"/>
    <property type="match status" value="1"/>
</dbReference>
<dbReference type="Gene3D" id="1.10.575.10">
    <property type="entry name" value="P1 Nuclease"/>
    <property type="match status" value="1"/>
</dbReference>
<evidence type="ECO:0000256" key="4">
    <source>
        <dbReference type="ARBA" id="ARBA00022723"/>
    </source>
</evidence>
<dbReference type="SUPFAM" id="SSF48537">
    <property type="entry name" value="Phospholipase C/P1 nuclease"/>
    <property type="match status" value="1"/>
</dbReference>
<evidence type="ECO:0000256" key="7">
    <source>
        <dbReference type="ARBA" id="ARBA00022833"/>
    </source>
</evidence>
<accession>A0A1E8EXR8</accession>
<dbReference type="RefSeq" id="WP_070110572.1">
    <property type="nucleotide sequence ID" value="NZ_LZFO01000023.1"/>
</dbReference>
<dbReference type="AlphaFoldDB" id="A0A1E8EXR8"/>
<keyword evidence="4" id="KW-0479">Metal-binding</keyword>
<dbReference type="SMART" id="SM00770">
    <property type="entry name" value="Zn_dep_PLPC"/>
    <property type="match status" value="1"/>
</dbReference>
<evidence type="ECO:0000256" key="6">
    <source>
        <dbReference type="ARBA" id="ARBA00022801"/>
    </source>
</evidence>
<dbReference type="EC" id="3.1.4.3" evidence="1"/>
<evidence type="ECO:0000259" key="9">
    <source>
        <dbReference type="PROSITE" id="PS51346"/>
    </source>
</evidence>
<name>A0A1E8EXR8_9CLOT</name>
<keyword evidence="11" id="KW-1185">Reference proteome</keyword>
<dbReference type="PATRIC" id="fig|1121290.3.peg.1585"/>
<dbReference type="GO" id="GO:0008270">
    <property type="term" value="F:zinc ion binding"/>
    <property type="evidence" value="ECO:0007669"/>
    <property type="project" value="InterPro"/>
</dbReference>
<keyword evidence="6" id="KW-0378">Hydrolase</keyword>
<dbReference type="GO" id="GO:0034480">
    <property type="term" value="F:phosphatidylcholine phospholipase C activity"/>
    <property type="evidence" value="ECO:0007669"/>
    <property type="project" value="UniProtKB-EC"/>
</dbReference>
<proteinExistence type="predicted"/>
<dbReference type="InterPro" id="IPR029002">
    <property type="entry name" value="PLPC/GPLD1"/>
</dbReference>
<dbReference type="InterPro" id="IPR001531">
    <property type="entry name" value="Zn_PLipaseC"/>
</dbReference>
<evidence type="ECO:0000256" key="8">
    <source>
        <dbReference type="ARBA" id="ARBA00031285"/>
    </source>
</evidence>
<evidence type="ECO:0000256" key="3">
    <source>
        <dbReference type="ARBA" id="ARBA00022525"/>
    </source>
</evidence>
<evidence type="ECO:0000313" key="11">
    <source>
        <dbReference type="Proteomes" id="UP000175744"/>
    </source>
</evidence>
<keyword evidence="3" id="KW-0964">Secreted</keyword>
<gene>
    <name evidence="10" type="ORF">CLOACE_15980</name>
</gene>
<dbReference type="CDD" id="cd11009">
    <property type="entry name" value="Zn_dep_PLPC"/>
    <property type="match status" value="1"/>
</dbReference>
<evidence type="ECO:0000256" key="2">
    <source>
        <dbReference type="ARBA" id="ARBA00018391"/>
    </source>
</evidence>
<evidence type="ECO:0000313" key="10">
    <source>
        <dbReference type="EMBL" id="OFI05592.1"/>
    </source>
</evidence>
<evidence type="ECO:0000256" key="1">
    <source>
        <dbReference type="ARBA" id="ARBA00012018"/>
    </source>
</evidence>
<protein>
    <recommendedName>
        <fullName evidence="2">Phospholipase C</fullName>
        <ecNumber evidence="1">3.1.4.3</ecNumber>
    </recommendedName>
    <alternativeName>
        <fullName evidence="8">Phosphatidylcholine cholinephosphohydrolase</fullName>
    </alternativeName>
</protein>
<organism evidence="10 11">
    <name type="scientific">Clostridium acetireducens DSM 10703</name>
    <dbReference type="NCBI Taxonomy" id="1121290"/>
    <lineage>
        <taxon>Bacteria</taxon>
        <taxon>Bacillati</taxon>
        <taxon>Bacillota</taxon>
        <taxon>Clostridia</taxon>
        <taxon>Eubacteriales</taxon>
        <taxon>Clostridiaceae</taxon>
        <taxon>Clostridium</taxon>
    </lineage>
</organism>
<dbReference type="Proteomes" id="UP000175744">
    <property type="component" value="Unassembled WGS sequence"/>
</dbReference>
<dbReference type="InterPro" id="IPR008947">
    <property type="entry name" value="PLipase_C/P1_nuclease_dom_sf"/>
</dbReference>
<keyword evidence="5" id="KW-0732">Signal</keyword>
<feature type="domain" description="Zn-dependent PLC" evidence="9">
    <location>
        <begin position="22"/>
        <end position="234"/>
    </location>
</feature>
<dbReference type="PROSITE" id="PS51346">
    <property type="entry name" value="PROKAR_ZN_DEPEND_PLPC_2"/>
    <property type="match status" value="1"/>
</dbReference>
<comment type="caution">
    <text evidence="10">The sequence shown here is derived from an EMBL/GenBank/DDBJ whole genome shotgun (WGS) entry which is preliminary data.</text>
</comment>
<dbReference type="STRING" id="1121290.CLAOCE_15980"/>
<sequence length="234" mass="27508">MKIQLEKTYGSALKKVFYAVNPLKKKFLKTYCTVHKFIIIQSLEILKNNGCIDEYNFYKDYVKNLNNGVTWADQDFKSSNHFYHYSRGKGLYGFSDALTECKKYYNKSLAYAEIGDIERAVFYLGAACHLVQDTTVPQHVNNKLLRSHRKFELWIISKLMTDYSFIENKCIIRYNTLEEYIKNNAILANSVYIKNLNIRDRDERYYKIAVAILKQAQKTTAGLLLDYYQLIQTK</sequence>
<keyword evidence="7" id="KW-0862">Zinc</keyword>
<evidence type="ECO:0000256" key="5">
    <source>
        <dbReference type="ARBA" id="ARBA00022729"/>
    </source>
</evidence>